<gene>
    <name evidence="2" type="ORF">HMH01_13805</name>
</gene>
<dbReference type="InterPro" id="IPR014710">
    <property type="entry name" value="RmlC-like_jellyroll"/>
</dbReference>
<evidence type="ECO:0000259" key="1">
    <source>
        <dbReference type="Pfam" id="PF07883"/>
    </source>
</evidence>
<comment type="caution">
    <text evidence="2">The sequence shown here is derived from an EMBL/GenBank/DDBJ whole genome shotgun (WGS) entry which is preliminary data.</text>
</comment>
<reference evidence="2 3" key="1">
    <citation type="submission" date="2020-05" db="EMBL/GenBank/DDBJ databases">
        <title>Gimesia benthica sp. nov., a novel planctomycete isolated from a deep-sea water sample of the Northwest Indian Ocean.</title>
        <authorList>
            <person name="Wang J."/>
            <person name="Ruan C."/>
            <person name="Song L."/>
            <person name="Zhu Y."/>
            <person name="Li A."/>
            <person name="Zheng X."/>
            <person name="Wang L."/>
            <person name="Lu Z."/>
            <person name="Huang Y."/>
            <person name="Du W."/>
            <person name="Zhou Y."/>
            <person name="Huang L."/>
            <person name="Dai X."/>
        </authorList>
    </citation>
    <scope>NUCLEOTIDE SEQUENCE [LARGE SCALE GENOMIC DNA]</scope>
    <source>
        <strain evidence="2 3">YYQ-30</strain>
    </source>
</reference>
<protein>
    <submittedName>
        <fullName evidence="2">Cupin domain-containing protein</fullName>
    </submittedName>
</protein>
<proteinExistence type="predicted"/>
<name>A0A849L5R6_9RHOB</name>
<dbReference type="EMBL" id="JABFBC010000002">
    <property type="protein sequence ID" value="NNU81510.1"/>
    <property type="molecule type" value="Genomic_DNA"/>
</dbReference>
<dbReference type="Gene3D" id="2.60.120.10">
    <property type="entry name" value="Jelly Rolls"/>
    <property type="match status" value="1"/>
</dbReference>
<feature type="domain" description="Cupin type-2" evidence="1">
    <location>
        <begin position="56"/>
        <end position="120"/>
    </location>
</feature>
<dbReference type="Pfam" id="PF07883">
    <property type="entry name" value="Cupin_2"/>
    <property type="match status" value="1"/>
</dbReference>
<dbReference type="InterPro" id="IPR053146">
    <property type="entry name" value="QDO-like"/>
</dbReference>
<keyword evidence="3" id="KW-1185">Reference proteome</keyword>
<dbReference type="AlphaFoldDB" id="A0A849L5R6"/>
<sequence length="174" mass="18766">MIHQTHYTDSFPAREGTRDMTATRHRTWHLLGNILKFHAFSAETGGRYALVEALSAPGAGAPPNRHAGEDEAFYILEGEYAFMVDGDMRRARAGDYVRVPDGALHAFTCVSETPGRMLIINAPGTVHDRFFTEAGEPLPEGATDFPAPKGAPDIPALVAIADRAGVRIEVPAPA</sequence>
<accession>A0A849L5R6</accession>
<dbReference type="InterPro" id="IPR013096">
    <property type="entry name" value="Cupin_2"/>
</dbReference>
<organism evidence="2 3">
    <name type="scientific">Halovulum dunhuangense</name>
    <dbReference type="NCBI Taxonomy" id="1505036"/>
    <lineage>
        <taxon>Bacteria</taxon>
        <taxon>Pseudomonadati</taxon>
        <taxon>Pseudomonadota</taxon>
        <taxon>Alphaproteobacteria</taxon>
        <taxon>Rhodobacterales</taxon>
        <taxon>Paracoccaceae</taxon>
        <taxon>Halovulum</taxon>
    </lineage>
</organism>
<dbReference type="InterPro" id="IPR011051">
    <property type="entry name" value="RmlC_Cupin_sf"/>
</dbReference>
<evidence type="ECO:0000313" key="3">
    <source>
        <dbReference type="Proteomes" id="UP000572377"/>
    </source>
</evidence>
<dbReference type="PANTHER" id="PTHR36440">
    <property type="entry name" value="PUTATIVE (AFU_ORTHOLOGUE AFUA_8G07350)-RELATED"/>
    <property type="match status" value="1"/>
</dbReference>
<evidence type="ECO:0000313" key="2">
    <source>
        <dbReference type="EMBL" id="NNU81510.1"/>
    </source>
</evidence>
<dbReference type="PANTHER" id="PTHR36440:SF1">
    <property type="entry name" value="PUTATIVE (AFU_ORTHOLOGUE AFUA_8G07350)-RELATED"/>
    <property type="match status" value="1"/>
</dbReference>
<dbReference type="SUPFAM" id="SSF51182">
    <property type="entry name" value="RmlC-like cupins"/>
    <property type="match status" value="1"/>
</dbReference>
<dbReference type="Proteomes" id="UP000572377">
    <property type="component" value="Unassembled WGS sequence"/>
</dbReference>